<proteinExistence type="predicted"/>
<dbReference type="AlphaFoldDB" id="A0A0E9WHV5"/>
<evidence type="ECO:0000313" key="1">
    <source>
        <dbReference type="EMBL" id="JAH89170.1"/>
    </source>
</evidence>
<sequence>MNWMGTLKVCFNTPCVTTRQRACQIYMHFFGALY</sequence>
<protein>
    <submittedName>
        <fullName evidence="1">Uncharacterized protein</fullName>
    </submittedName>
</protein>
<accession>A0A0E9WHV5</accession>
<dbReference type="EMBL" id="GBXM01019407">
    <property type="protein sequence ID" value="JAH89170.1"/>
    <property type="molecule type" value="Transcribed_RNA"/>
</dbReference>
<reference evidence="1" key="1">
    <citation type="submission" date="2014-11" db="EMBL/GenBank/DDBJ databases">
        <authorList>
            <person name="Amaro Gonzalez C."/>
        </authorList>
    </citation>
    <scope>NUCLEOTIDE SEQUENCE</scope>
</reference>
<reference evidence="1" key="2">
    <citation type="journal article" date="2015" name="Fish Shellfish Immunol.">
        <title>Early steps in the European eel (Anguilla anguilla)-Vibrio vulnificus interaction in the gills: Role of the RtxA13 toxin.</title>
        <authorList>
            <person name="Callol A."/>
            <person name="Pajuelo D."/>
            <person name="Ebbesson L."/>
            <person name="Teles M."/>
            <person name="MacKenzie S."/>
            <person name="Amaro C."/>
        </authorList>
    </citation>
    <scope>NUCLEOTIDE SEQUENCE</scope>
</reference>
<name>A0A0E9WHV5_ANGAN</name>
<organism evidence="1">
    <name type="scientific">Anguilla anguilla</name>
    <name type="common">European freshwater eel</name>
    <name type="synonym">Muraena anguilla</name>
    <dbReference type="NCBI Taxonomy" id="7936"/>
    <lineage>
        <taxon>Eukaryota</taxon>
        <taxon>Metazoa</taxon>
        <taxon>Chordata</taxon>
        <taxon>Craniata</taxon>
        <taxon>Vertebrata</taxon>
        <taxon>Euteleostomi</taxon>
        <taxon>Actinopterygii</taxon>
        <taxon>Neopterygii</taxon>
        <taxon>Teleostei</taxon>
        <taxon>Anguilliformes</taxon>
        <taxon>Anguillidae</taxon>
        <taxon>Anguilla</taxon>
    </lineage>
</organism>